<gene>
    <name evidence="2" type="ORF">EJB05_51823</name>
</gene>
<dbReference type="EMBL" id="RWGY01000294">
    <property type="protein sequence ID" value="TVU02662.1"/>
    <property type="molecule type" value="Genomic_DNA"/>
</dbReference>
<reference evidence="2 3" key="1">
    <citation type="journal article" date="2019" name="Sci. Rep.">
        <title>A high-quality genome of Eragrostis curvula grass provides insights into Poaceae evolution and supports new strategies to enhance forage quality.</title>
        <authorList>
            <person name="Carballo J."/>
            <person name="Santos B.A.C.M."/>
            <person name="Zappacosta D."/>
            <person name="Garbus I."/>
            <person name="Selva J.P."/>
            <person name="Gallo C.A."/>
            <person name="Diaz A."/>
            <person name="Albertini E."/>
            <person name="Caccamo M."/>
            <person name="Echenique V."/>
        </authorList>
    </citation>
    <scope>NUCLEOTIDE SEQUENCE [LARGE SCALE GENOMIC DNA]</scope>
    <source>
        <strain evidence="3">cv. Victoria</strain>
        <tissue evidence="2">Leaf</tissue>
    </source>
</reference>
<dbReference type="Gramene" id="TVU02662">
    <property type="protein sequence ID" value="TVU02662"/>
    <property type="gene ID" value="EJB05_51823"/>
</dbReference>
<evidence type="ECO:0000313" key="3">
    <source>
        <dbReference type="Proteomes" id="UP000324897"/>
    </source>
</evidence>
<feature type="region of interest" description="Disordered" evidence="1">
    <location>
        <begin position="1"/>
        <end position="53"/>
    </location>
</feature>
<feature type="compositionally biased region" description="Acidic residues" evidence="1">
    <location>
        <begin position="12"/>
        <end position="29"/>
    </location>
</feature>
<protein>
    <submittedName>
        <fullName evidence="2">Uncharacterized protein</fullName>
    </submittedName>
</protein>
<name>A0A5J9SUN7_9POAL</name>
<comment type="caution">
    <text evidence="2">The sequence shown here is derived from an EMBL/GenBank/DDBJ whole genome shotgun (WGS) entry which is preliminary data.</text>
</comment>
<feature type="compositionally biased region" description="Basic and acidic residues" evidence="1">
    <location>
        <begin position="36"/>
        <end position="48"/>
    </location>
</feature>
<dbReference type="AlphaFoldDB" id="A0A5J9SUN7"/>
<keyword evidence="3" id="KW-1185">Reference proteome</keyword>
<sequence>MGVVSARRREGMEDEVDGDKDIWSGEEEPIPGGGRLKRDPEPNFKCPREGNPQPKRKTLTYGVFLPLDSIQSSRLMSNYFKVQFSFGPRHDFGRHAPPWKMQIFPMAINAGLLICLHVVAFPVQKSACCVTKHKKQLIVLASFPFAREFWYSMLCEVGLQQFAPQLDESCFDDWREKIWGTAPDQLRNGINSLVVVGAWTL</sequence>
<accession>A0A5J9SUN7</accession>
<dbReference type="Proteomes" id="UP000324897">
    <property type="component" value="Unassembled WGS sequence"/>
</dbReference>
<proteinExistence type="predicted"/>
<feature type="non-terminal residue" evidence="2">
    <location>
        <position position="1"/>
    </location>
</feature>
<organism evidence="2 3">
    <name type="scientific">Eragrostis curvula</name>
    <name type="common">weeping love grass</name>
    <dbReference type="NCBI Taxonomy" id="38414"/>
    <lineage>
        <taxon>Eukaryota</taxon>
        <taxon>Viridiplantae</taxon>
        <taxon>Streptophyta</taxon>
        <taxon>Embryophyta</taxon>
        <taxon>Tracheophyta</taxon>
        <taxon>Spermatophyta</taxon>
        <taxon>Magnoliopsida</taxon>
        <taxon>Liliopsida</taxon>
        <taxon>Poales</taxon>
        <taxon>Poaceae</taxon>
        <taxon>PACMAD clade</taxon>
        <taxon>Chloridoideae</taxon>
        <taxon>Eragrostideae</taxon>
        <taxon>Eragrostidinae</taxon>
        <taxon>Eragrostis</taxon>
    </lineage>
</organism>
<evidence type="ECO:0000256" key="1">
    <source>
        <dbReference type="SAM" id="MobiDB-lite"/>
    </source>
</evidence>
<evidence type="ECO:0000313" key="2">
    <source>
        <dbReference type="EMBL" id="TVU02662.1"/>
    </source>
</evidence>